<evidence type="ECO:0000313" key="13">
    <source>
        <dbReference type="EMBL" id="KAK7866898.1"/>
    </source>
</evidence>
<evidence type="ECO:0000256" key="5">
    <source>
        <dbReference type="ARBA" id="ARBA00022723"/>
    </source>
</evidence>
<feature type="transmembrane region" description="Helical" evidence="10">
    <location>
        <begin position="36"/>
        <end position="60"/>
    </location>
</feature>
<dbReference type="Gene3D" id="3.40.390.10">
    <property type="entry name" value="Collagenase (Catalytic Domain)"/>
    <property type="match status" value="2"/>
</dbReference>
<dbReference type="GO" id="GO:0005886">
    <property type="term" value="C:plasma membrane"/>
    <property type="evidence" value="ECO:0007669"/>
    <property type="project" value="UniProtKB-SubCell"/>
</dbReference>
<organism evidence="13 14">
    <name type="scientific">Gryllus longicercus</name>
    <dbReference type="NCBI Taxonomy" id="2509291"/>
    <lineage>
        <taxon>Eukaryota</taxon>
        <taxon>Metazoa</taxon>
        <taxon>Ecdysozoa</taxon>
        <taxon>Arthropoda</taxon>
        <taxon>Hexapoda</taxon>
        <taxon>Insecta</taxon>
        <taxon>Pterygota</taxon>
        <taxon>Neoptera</taxon>
        <taxon>Polyneoptera</taxon>
        <taxon>Orthoptera</taxon>
        <taxon>Ensifera</taxon>
        <taxon>Gryllidea</taxon>
        <taxon>Grylloidea</taxon>
        <taxon>Gryllidae</taxon>
        <taxon>Gryllinae</taxon>
        <taxon>Gryllus</taxon>
    </lineage>
</organism>
<comment type="subcellular location">
    <subcellularLocation>
        <location evidence="2">Cell membrane</location>
        <topology evidence="2">Single-pass type II membrane protein</topology>
    </subcellularLocation>
</comment>
<name>A0AAN9W0L6_9ORTH</name>
<dbReference type="InterPro" id="IPR024079">
    <property type="entry name" value="MetalloPept_cat_dom_sf"/>
</dbReference>
<dbReference type="Gene3D" id="1.10.1380.10">
    <property type="entry name" value="Neutral endopeptidase , domain2"/>
    <property type="match status" value="2"/>
</dbReference>
<evidence type="ECO:0000259" key="12">
    <source>
        <dbReference type="Pfam" id="PF05649"/>
    </source>
</evidence>
<evidence type="ECO:0000256" key="7">
    <source>
        <dbReference type="ARBA" id="ARBA00022833"/>
    </source>
</evidence>
<feature type="domain" description="Peptidase M13 N-terminal" evidence="12">
    <location>
        <begin position="345"/>
        <end position="570"/>
    </location>
</feature>
<comment type="similarity">
    <text evidence="3">Belongs to the peptidase M13 family.</text>
</comment>
<dbReference type="InterPro" id="IPR018497">
    <property type="entry name" value="Peptidase_M13_C"/>
</dbReference>
<feature type="region of interest" description="Disordered" evidence="9">
    <location>
        <begin position="1"/>
        <end position="28"/>
    </location>
</feature>
<dbReference type="CDD" id="cd08662">
    <property type="entry name" value="M13"/>
    <property type="match status" value="1"/>
</dbReference>
<keyword evidence="7" id="KW-0862">Zinc</keyword>
<keyword evidence="8" id="KW-0482">Metalloprotease</keyword>
<dbReference type="PRINTS" id="PR00786">
    <property type="entry name" value="NEPRILYSIN"/>
</dbReference>
<dbReference type="Pfam" id="PF01431">
    <property type="entry name" value="Peptidase_M13"/>
    <property type="match status" value="1"/>
</dbReference>
<reference evidence="13 14" key="1">
    <citation type="submission" date="2024-03" db="EMBL/GenBank/DDBJ databases">
        <title>The genome assembly and annotation of the cricket Gryllus longicercus Weissman &amp; Gray.</title>
        <authorList>
            <person name="Szrajer S."/>
            <person name="Gray D."/>
            <person name="Ylla G."/>
        </authorList>
    </citation>
    <scope>NUCLEOTIDE SEQUENCE [LARGE SCALE GENOMIC DNA]</scope>
    <source>
        <strain evidence="13">DAG 2021-001</strain>
        <tissue evidence="13">Whole body minus gut</tissue>
    </source>
</reference>
<keyword evidence="6" id="KW-0378">Hydrolase</keyword>
<protein>
    <submittedName>
        <fullName evidence="13">Uncharacterized protein</fullName>
    </submittedName>
</protein>
<dbReference type="AlphaFoldDB" id="A0AAN9W0L6"/>
<dbReference type="GO" id="GO:0004222">
    <property type="term" value="F:metalloendopeptidase activity"/>
    <property type="evidence" value="ECO:0007669"/>
    <property type="project" value="InterPro"/>
</dbReference>
<dbReference type="GO" id="GO:0046872">
    <property type="term" value="F:metal ion binding"/>
    <property type="evidence" value="ECO:0007669"/>
    <property type="project" value="UniProtKB-KW"/>
</dbReference>
<feature type="compositionally biased region" description="Acidic residues" evidence="9">
    <location>
        <begin position="301"/>
        <end position="320"/>
    </location>
</feature>
<gene>
    <name evidence="13" type="ORF">R5R35_001640</name>
</gene>
<evidence type="ECO:0000259" key="11">
    <source>
        <dbReference type="Pfam" id="PF01431"/>
    </source>
</evidence>
<comment type="caution">
    <text evidence="13">The sequence shown here is derived from an EMBL/GenBank/DDBJ whole genome shotgun (WGS) entry which is preliminary data.</text>
</comment>
<evidence type="ECO:0000256" key="10">
    <source>
        <dbReference type="SAM" id="Phobius"/>
    </source>
</evidence>
<keyword evidence="10" id="KW-1133">Transmembrane helix</keyword>
<evidence type="ECO:0000256" key="9">
    <source>
        <dbReference type="SAM" id="MobiDB-lite"/>
    </source>
</evidence>
<keyword evidence="10" id="KW-0812">Transmembrane</keyword>
<dbReference type="Proteomes" id="UP001378592">
    <property type="component" value="Unassembled WGS sequence"/>
</dbReference>
<dbReference type="EMBL" id="JAZDUA010000133">
    <property type="protein sequence ID" value="KAK7866898.1"/>
    <property type="molecule type" value="Genomic_DNA"/>
</dbReference>
<keyword evidence="14" id="KW-1185">Reference proteome</keyword>
<dbReference type="Pfam" id="PF05649">
    <property type="entry name" value="Peptidase_M13_N"/>
    <property type="match status" value="2"/>
</dbReference>
<feature type="domain" description="Peptidase M13 N-terminal" evidence="12">
    <location>
        <begin position="102"/>
        <end position="283"/>
    </location>
</feature>
<evidence type="ECO:0000256" key="1">
    <source>
        <dbReference type="ARBA" id="ARBA00001947"/>
    </source>
</evidence>
<feature type="compositionally biased region" description="Polar residues" evidence="9">
    <location>
        <begin position="1"/>
        <end position="11"/>
    </location>
</feature>
<dbReference type="PANTHER" id="PTHR11733">
    <property type="entry name" value="ZINC METALLOPROTEASE FAMILY M13 NEPRILYSIN-RELATED"/>
    <property type="match status" value="1"/>
</dbReference>
<comment type="cofactor">
    <cofactor evidence="1">
        <name>Zn(2+)</name>
        <dbReference type="ChEBI" id="CHEBI:29105"/>
    </cofactor>
</comment>
<proteinExistence type="inferred from homology"/>
<dbReference type="SUPFAM" id="SSF55486">
    <property type="entry name" value="Metalloproteases ('zincins'), catalytic domain"/>
    <property type="match status" value="2"/>
</dbReference>
<keyword evidence="4" id="KW-0645">Protease</keyword>
<feature type="domain" description="Peptidase M13 C-terminal" evidence="11">
    <location>
        <begin position="629"/>
        <end position="835"/>
    </location>
</feature>
<dbReference type="PROSITE" id="PS51885">
    <property type="entry name" value="NEPRILYSIN"/>
    <property type="match status" value="1"/>
</dbReference>
<evidence type="ECO:0000313" key="14">
    <source>
        <dbReference type="Proteomes" id="UP001378592"/>
    </source>
</evidence>
<evidence type="ECO:0000256" key="4">
    <source>
        <dbReference type="ARBA" id="ARBA00022670"/>
    </source>
</evidence>
<keyword evidence="10" id="KW-0472">Membrane</keyword>
<evidence type="ECO:0000256" key="8">
    <source>
        <dbReference type="ARBA" id="ARBA00023049"/>
    </source>
</evidence>
<evidence type="ECO:0000256" key="2">
    <source>
        <dbReference type="ARBA" id="ARBA00004401"/>
    </source>
</evidence>
<feature type="region of interest" description="Disordered" evidence="9">
    <location>
        <begin position="284"/>
        <end position="332"/>
    </location>
</feature>
<keyword evidence="5" id="KW-0479">Metal-binding</keyword>
<sequence length="838" mass="94746">MRYKVSESSSVRDFPSSRRESHPEATVVGPEPPGRLAVVVALLAVVVLSLVAAVAVLATVHLKSGQGLTLAPQLRSAQVCLSQDCILSAARILQSLDRSAQPCEDFYQFACGGWIRRNPVPESQSSWDQFRVLRGDLLVQLRELLEAKGSDDDLQPVKQARALYRTCMDTERLEQMGVRPMVGVLRQLGVGEAPPPPGDASRVRPAPFDWVHALGSAHRVLGLNVLFGFWVSQDMRNTSRNLMVVDQIPPGISERYLLQPERFETELREYRRYVRDMIASYARHQGRDARRRRHHFPSSDAADDRDEDDRYEEDEDDDDDVHGPGPVLSALRGDAGGVGAAAAAGADNYEAFADRFAADVLDYSTRLAKIMTTAEQRRDTRRVFHEMSVRDLQKLMTVPQPGALIPMNWTRYLETVFSNTNVTLDFNKDIVVVMDSTYLEKLAGLLANTDQATLERFIWWNVFSTLAPLTLQSFRDLAFRFSQRVFGLTQKTARWQGCTGNVNSNFGMAVSYLYVQKHFNNQSKAKALEMVGDIRDAFVEMVGELQWMDEETKALTLDKAHAMRPFIGFPGWLLQPGQLDKFYQGVQVKEGKLFETYLLLSERSIKKTLEDLRRSPDYNRWVTPATAVNAFYSPVLNSVTFPAGILQPPFYGLGLEALNYGAIGAIMGHELTHGFDDQGRRYDKYGNLKQWWTESTLQEYEKRVQCIVEQYNKYEVPQIGENFTVNGVNTQGENIADNGGLREALRAYRKFRTRQSDPEQLLPGLTEYSPEQLFFLGFAHMWCGNSTRGAMRSRVVEGVHSPNRFRVIGTLSNSEEFAKSWGCRKGSQMNPQHKCILW</sequence>
<dbReference type="GO" id="GO:0016485">
    <property type="term" value="P:protein processing"/>
    <property type="evidence" value="ECO:0007669"/>
    <property type="project" value="TreeGrafter"/>
</dbReference>
<dbReference type="InterPro" id="IPR000718">
    <property type="entry name" value="Peptidase_M13"/>
</dbReference>
<evidence type="ECO:0000256" key="6">
    <source>
        <dbReference type="ARBA" id="ARBA00022801"/>
    </source>
</evidence>
<dbReference type="InterPro" id="IPR008753">
    <property type="entry name" value="Peptidase_M13_N"/>
</dbReference>
<evidence type="ECO:0000256" key="3">
    <source>
        <dbReference type="ARBA" id="ARBA00007357"/>
    </source>
</evidence>
<accession>A0AAN9W0L6</accession>
<dbReference type="PANTHER" id="PTHR11733:SF133">
    <property type="entry name" value="PHOSPHATE-REGULATING NEUTRAL ENDOPEPTIDASE PHEX"/>
    <property type="match status" value="1"/>
</dbReference>
<dbReference type="InterPro" id="IPR042089">
    <property type="entry name" value="Peptidase_M13_dom_2"/>
</dbReference>